<dbReference type="InterPro" id="IPR036457">
    <property type="entry name" value="PPM-type-like_dom_sf"/>
</dbReference>
<evidence type="ECO:0000259" key="2">
    <source>
        <dbReference type="SMART" id="SM00331"/>
    </source>
</evidence>
<comment type="caution">
    <text evidence="3">The sequence shown here is derived from an EMBL/GenBank/DDBJ whole genome shotgun (WGS) entry which is preliminary data.</text>
</comment>
<organism evidence="3 4">
    <name type="scientific">Nocardiopsis sinuspersici</name>
    <dbReference type="NCBI Taxonomy" id="501010"/>
    <lineage>
        <taxon>Bacteria</taxon>
        <taxon>Bacillati</taxon>
        <taxon>Actinomycetota</taxon>
        <taxon>Actinomycetes</taxon>
        <taxon>Streptosporangiales</taxon>
        <taxon>Nocardiopsidaceae</taxon>
        <taxon>Nocardiopsis</taxon>
    </lineage>
</organism>
<dbReference type="GO" id="GO:0016791">
    <property type="term" value="F:phosphatase activity"/>
    <property type="evidence" value="ECO:0007669"/>
    <property type="project" value="TreeGrafter"/>
</dbReference>
<dbReference type="RefSeq" id="WP_170293628.1">
    <property type="nucleotide sequence ID" value="NZ_MCOK01000001.1"/>
</dbReference>
<gene>
    <name evidence="3" type="ORF">NOSIN_17595</name>
</gene>
<evidence type="ECO:0000313" key="3">
    <source>
        <dbReference type="EMBL" id="OOC55405.1"/>
    </source>
</evidence>
<proteinExistence type="predicted"/>
<sequence length="391" mass="42215">MNRSETVARALRGAAPHGLLTVLREALAEEYGAASAELFLADYGLKALCHVSEPGECTEDLSVFNSVVGRVFGSQVSFVESDPESAVTAVHLPVSARGDRLGVLTVELKEGDLPKELIDDLAHAANALGHEILVAERDTDLYRSVRRRDRLTLAAEIQWDLLPGRAYECPEYSLGAQLEPAYAVRGDNFDWSAEPDRLNLSITNGMGEGINASLLSNLAVNALRNARRGGLSLADQVALADKAVYAQHQGECYLDVLSLGLDLDTGAVEAVDAGSPRLYVLREDQVSLVPFEAQLPLGMAEDTVYTVQSFGVEPGDRLVFVSDGVFDARGNSGEAFGDRALARAVLATRLLSAASVPQEVLRHLSTYQDGREATDDALVVCLDWRGRKHRE</sequence>
<dbReference type="Pfam" id="PF07228">
    <property type="entry name" value="SpoIIE"/>
    <property type="match status" value="1"/>
</dbReference>
<protein>
    <submittedName>
        <fullName evidence="3">Phosphatase</fullName>
    </submittedName>
</protein>
<keyword evidence="1" id="KW-0378">Hydrolase</keyword>
<feature type="domain" description="PPM-type phosphatase" evidence="2">
    <location>
        <begin position="171"/>
        <end position="384"/>
    </location>
</feature>
<dbReference type="Gene3D" id="3.60.40.10">
    <property type="entry name" value="PPM-type phosphatase domain"/>
    <property type="match status" value="1"/>
</dbReference>
<dbReference type="PANTHER" id="PTHR43156">
    <property type="entry name" value="STAGE II SPORULATION PROTEIN E-RELATED"/>
    <property type="match status" value="1"/>
</dbReference>
<dbReference type="SUPFAM" id="SSF81606">
    <property type="entry name" value="PP2C-like"/>
    <property type="match status" value="1"/>
</dbReference>
<evidence type="ECO:0000256" key="1">
    <source>
        <dbReference type="ARBA" id="ARBA00022801"/>
    </source>
</evidence>
<dbReference type="InterPro" id="IPR052016">
    <property type="entry name" value="Bact_Sigma-Reg"/>
</dbReference>
<dbReference type="EMBL" id="MCOK01000001">
    <property type="protein sequence ID" value="OOC55405.1"/>
    <property type="molecule type" value="Genomic_DNA"/>
</dbReference>
<dbReference type="SMART" id="SM00331">
    <property type="entry name" value="PP2C_SIG"/>
    <property type="match status" value="1"/>
</dbReference>
<dbReference type="STRING" id="501010.NOSIN_17595"/>
<accession>A0A1V3C3U7</accession>
<keyword evidence="4" id="KW-1185">Reference proteome</keyword>
<dbReference type="Proteomes" id="UP000189004">
    <property type="component" value="Unassembled WGS sequence"/>
</dbReference>
<reference evidence="4" key="1">
    <citation type="submission" date="2016-08" db="EMBL/GenBank/DDBJ databases">
        <authorList>
            <person name="Tokovenko B."/>
            <person name="Kalinowski J."/>
        </authorList>
    </citation>
    <scope>NUCLEOTIDE SEQUENCE [LARGE SCALE GENOMIC DNA]</scope>
    <source>
        <strain evidence="4">UTMC102</strain>
    </source>
</reference>
<dbReference type="InterPro" id="IPR001932">
    <property type="entry name" value="PPM-type_phosphatase-like_dom"/>
</dbReference>
<evidence type="ECO:0000313" key="4">
    <source>
        <dbReference type="Proteomes" id="UP000189004"/>
    </source>
</evidence>
<dbReference type="PANTHER" id="PTHR43156:SF2">
    <property type="entry name" value="STAGE II SPORULATION PROTEIN E"/>
    <property type="match status" value="1"/>
</dbReference>
<dbReference type="AlphaFoldDB" id="A0A1V3C3U7"/>
<name>A0A1V3C3U7_9ACTN</name>